<comment type="caution">
    <text evidence="2">The sequence shown here is derived from an EMBL/GenBank/DDBJ whole genome shotgun (WGS) entry which is preliminary data.</text>
</comment>
<organism evidence="2 3">
    <name type="scientific">Riccia fluitans</name>
    <dbReference type="NCBI Taxonomy" id="41844"/>
    <lineage>
        <taxon>Eukaryota</taxon>
        <taxon>Viridiplantae</taxon>
        <taxon>Streptophyta</taxon>
        <taxon>Embryophyta</taxon>
        <taxon>Marchantiophyta</taxon>
        <taxon>Marchantiopsida</taxon>
        <taxon>Marchantiidae</taxon>
        <taxon>Marchantiales</taxon>
        <taxon>Ricciaceae</taxon>
        <taxon>Riccia</taxon>
    </lineage>
</organism>
<evidence type="ECO:0000256" key="1">
    <source>
        <dbReference type="SAM" id="MobiDB-lite"/>
    </source>
</evidence>
<gene>
    <name evidence="2" type="ORF">R1flu_022658</name>
</gene>
<proteinExistence type="predicted"/>
<evidence type="ECO:0000313" key="3">
    <source>
        <dbReference type="Proteomes" id="UP001605036"/>
    </source>
</evidence>
<evidence type="ECO:0000313" key="2">
    <source>
        <dbReference type="EMBL" id="KAL2610966.1"/>
    </source>
</evidence>
<feature type="compositionally biased region" description="Basic residues" evidence="1">
    <location>
        <begin position="27"/>
        <end position="41"/>
    </location>
</feature>
<accession>A0ABD1XSQ1</accession>
<dbReference type="EMBL" id="JBHFFA010000007">
    <property type="protein sequence ID" value="KAL2610966.1"/>
    <property type="molecule type" value="Genomic_DNA"/>
</dbReference>
<feature type="region of interest" description="Disordered" evidence="1">
    <location>
        <begin position="1"/>
        <end position="123"/>
    </location>
</feature>
<feature type="compositionally biased region" description="Polar residues" evidence="1">
    <location>
        <begin position="1"/>
        <end position="11"/>
    </location>
</feature>
<feature type="compositionally biased region" description="Basic and acidic residues" evidence="1">
    <location>
        <begin position="47"/>
        <end position="62"/>
    </location>
</feature>
<reference evidence="2 3" key="1">
    <citation type="submission" date="2024-09" db="EMBL/GenBank/DDBJ databases">
        <title>Chromosome-scale assembly of Riccia fluitans.</title>
        <authorList>
            <person name="Paukszto L."/>
            <person name="Sawicki J."/>
            <person name="Karawczyk K."/>
            <person name="Piernik-Szablinska J."/>
            <person name="Szczecinska M."/>
            <person name="Mazdziarz M."/>
        </authorList>
    </citation>
    <scope>NUCLEOTIDE SEQUENCE [LARGE SCALE GENOMIC DNA]</scope>
    <source>
        <strain evidence="2">Rf_01</strain>
        <tissue evidence="2">Aerial parts of the thallus</tissue>
    </source>
</reference>
<keyword evidence="3" id="KW-1185">Reference proteome</keyword>
<dbReference type="Proteomes" id="UP001605036">
    <property type="component" value="Unassembled WGS sequence"/>
</dbReference>
<dbReference type="AlphaFoldDB" id="A0ABD1XSQ1"/>
<sequence>MGGRQTLTEPCNMSDRAQKEWRQVQNTKRRKMNEITRKRRAAVNVRNVERERRKPVMDESRDVAGNGQRNTRGINGKGNDATNVRSPEHQAVHASGMIVTNWDVRASGKRNKGEVRPFEQGQC</sequence>
<protein>
    <submittedName>
        <fullName evidence="2">Uncharacterized protein</fullName>
    </submittedName>
</protein>
<name>A0ABD1XSQ1_9MARC</name>